<proteinExistence type="predicted"/>
<name>A0AC61RZZ4_9FIRM</name>
<sequence length="128" mass="14365">MAVLAICLCFVNIQPVYADEVTDDLEAEIAEKKAAGIEVHELVSDDGKVMGYFLPNAEMDEREAKTTRGSFNWKTAPNTDLGAITIFLLLREIGYMYPHRKILLEQDVLVMWGCVITIMALLAIHLHL</sequence>
<keyword evidence="2" id="KW-1185">Reference proteome</keyword>
<gene>
    <name evidence="1" type="ORF">E5329_05005</name>
</gene>
<dbReference type="EMBL" id="SRYA01000007">
    <property type="protein sequence ID" value="TGY97501.1"/>
    <property type="molecule type" value="Genomic_DNA"/>
</dbReference>
<dbReference type="Proteomes" id="UP000304953">
    <property type="component" value="Unassembled WGS sequence"/>
</dbReference>
<evidence type="ECO:0000313" key="2">
    <source>
        <dbReference type="Proteomes" id="UP000304953"/>
    </source>
</evidence>
<accession>A0AC61RZZ4</accession>
<reference evidence="1" key="1">
    <citation type="submission" date="2019-04" db="EMBL/GenBank/DDBJ databases">
        <title>Microbes associate with the intestines of laboratory mice.</title>
        <authorList>
            <person name="Navarre W."/>
            <person name="Wong E."/>
            <person name="Huang K."/>
            <person name="Tropini C."/>
            <person name="Ng K."/>
            <person name="Yu B."/>
        </authorList>
    </citation>
    <scope>NUCLEOTIDE SEQUENCE</scope>
    <source>
        <strain evidence="1">NM01_1-7b</strain>
    </source>
</reference>
<evidence type="ECO:0000313" key="1">
    <source>
        <dbReference type="EMBL" id="TGY97501.1"/>
    </source>
</evidence>
<organism evidence="1 2">
    <name type="scientific">Petralouisia muris</name>
    <dbReference type="NCBI Taxonomy" id="3032872"/>
    <lineage>
        <taxon>Bacteria</taxon>
        <taxon>Bacillati</taxon>
        <taxon>Bacillota</taxon>
        <taxon>Clostridia</taxon>
        <taxon>Lachnospirales</taxon>
        <taxon>Lachnospiraceae</taxon>
        <taxon>Petralouisia</taxon>
    </lineage>
</organism>
<comment type="caution">
    <text evidence="1">The sequence shown here is derived from an EMBL/GenBank/DDBJ whole genome shotgun (WGS) entry which is preliminary data.</text>
</comment>
<protein>
    <submittedName>
        <fullName evidence="1">Uncharacterized protein</fullName>
    </submittedName>
</protein>